<proteinExistence type="predicted"/>
<evidence type="ECO:0000313" key="1">
    <source>
        <dbReference type="EMBL" id="KXS17067.1"/>
    </source>
</evidence>
<sequence length="205" mass="22662">MADHVHIRKQTGQRSALEGGDFSLECECEVKESDSRPSTDTLGKRRPFAQGNLHSTCVTLLNPEIRPKPTELRRPRSVDCPRTVHFSGGALPGAQQHHVQIRNAANQFGKISPHLWHSLSEVIIECYNVGNPKILAKFVKRLVDSKPDPDKSAEGNTGTSVKENCHLEKFSVDCPTYSNQYHALSILRACSSTTGTDSIMTLDEV</sequence>
<protein>
    <submittedName>
        <fullName evidence="1">Uncharacterized protein</fullName>
    </submittedName>
</protein>
<dbReference type="AlphaFoldDB" id="A0A139AJV4"/>
<accession>A0A139AJV4</accession>
<evidence type="ECO:0000313" key="2">
    <source>
        <dbReference type="Proteomes" id="UP000070544"/>
    </source>
</evidence>
<dbReference type="Proteomes" id="UP000070544">
    <property type="component" value="Unassembled WGS sequence"/>
</dbReference>
<reference evidence="1 2" key="1">
    <citation type="journal article" date="2015" name="Genome Biol. Evol.">
        <title>Phylogenomic analyses indicate that early fungi evolved digesting cell walls of algal ancestors of land plants.</title>
        <authorList>
            <person name="Chang Y."/>
            <person name="Wang S."/>
            <person name="Sekimoto S."/>
            <person name="Aerts A.L."/>
            <person name="Choi C."/>
            <person name="Clum A."/>
            <person name="LaButti K.M."/>
            <person name="Lindquist E.A."/>
            <person name="Yee Ngan C."/>
            <person name="Ohm R.A."/>
            <person name="Salamov A.A."/>
            <person name="Grigoriev I.V."/>
            <person name="Spatafora J.W."/>
            <person name="Berbee M.L."/>
        </authorList>
    </citation>
    <scope>NUCLEOTIDE SEQUENCE [LARGE SCALE GENOMIC DNA]</scope>
    <source>
        <strain evidence="1 2">JEL478</strain>
    </source>
</reference>
<keyword evidence="2" id="KW-1185">Reference proteome</keyword>
<gene>
    <name evidence="1" type="ORF">M427DRAFT_43313</name>
</gene>
<organism evidence="1 2">
    <name type="scientific">Gonapodya prolifera (strain JEL478)</name>
    <name type="common">Monoblepharis prolifera</name>
    <dbReference type="NCBI Taxonomy" id="1344416"/>
    <lineage>
        <taxon>Eukaryota</taxon>
        <taxon>Fungi</taxon>
        <taxon>Fungi incertae sedis</taxon>
        <taxon>Chytridiomycota</taxon>
        <taxon>Chytridiomycota incertae sedis</taxon>
        <taxon>Monoblepharidomycetes</taxon>
        <taxon>Monoblepharidales</taxon>
        <taxon>Gonapodyaceae</taxon>
        <taxon>Gonapodya</taxon>
    </lineage>
</organism>
<dbReference type="EMBL" id="KQ965749">
    <property type="protein sequence ID" value="KXS17067.1"/>
    <property type="molecule type" value="Genomic_DNA"/>
</dbReference>
<name>A0A139AJV4_GONPJ</name>